<comment type="caution">
    <text evidence="1">The sequence shown here is derived from an EMBL/GenBank/DDBJ whole genome shotgun (WGS) entry which is preliminary data.</text>
</comment>
<evidence type="ECO:0000313" key="1">
    <source>
        <dbReference type="EMBL" id="CAH6722474.1"/>
    </source>
</evidence>
<name>A0ACA9YCQ3_9ASCO</name>
<reference evidence="1" key="1">
    <citation type="submission" date="2022-06" db="EMBL/GenBank/DDBJ databases">
        <authorList>
            <person name="Legras J.-L."/>
            <person name="Devillers H."/>
            <person name="Grondin C."/>
        </authorList>
    </citation>
    <scope>NUCLEOTIDE SEQUENCE</scope>
    <source>
        <strain evidence="1">CLIB 1444</strain>
    </source>
</reference>
<dbReference type="EMBL" id="CALSDN010000009">
    <property type="protein sequence ID" value="CAH6722474.1"/>
    <property type="molecule type" value="Genomic_DNA"/>
</dbReference>
<protein>
    <submittedName>
        <fullName evidence="1">Uncharacterized protein</fullName>
    </submittedName>
</protein>
<keyword evidence="2" id="KW-1185">Reference proteome</keyword>
<gene>
    <name evidence="1" type="ORF">CLIB1444_09S04368</name>
</gene>
<proteinExistence type="predicted"/>
<evidence type="ECO:0000313" key="2">
    <source>
        <dbReference type="Proteomes" id="UP001152531"/>
    </source>
</evidence>
<accession>A0ACA9YCQ3</accession>
<dbReference type="Proteomes" id="UP001152531">
    <property type="component" value="Unassembled WGS sequence"/>
</dbReference>
<organism evidence="1 2">
    <name type="scientific">[Candida] jaroonii</name>
    <dbReference type="NCBI Taxonomy" id="467808"/>
    <lineage>
        <taxon>Eukaryota</taxon>
        <taxon>Fungi</taxon>
        <taxon>Dikarya</taxon>
        <taxon>Ascomycota</taxon>
        <taxon>Saccharomycotina</taxon>
        <taxon>Pichiomycetes</taxon>
        <taxon>Debaryomycetaceae</taxon>
        <taxon>Yamadazyma</taxon>
    </lineage>
</organism>
<sequence>MFKFNLLSIFQTNSNKSVIDSKDIPKNFTINNDNNKVLNISMVNGGINEDDDFININFNELTYAEVAKLNQDKPINYNKNKSSKTIINKKSKAVGKETEEELVDSIHEKFKSDIHYKKHKQFKLNEKRKRSQARRKH</sequence>